<protein>
    <submittedName>
        <fullName evidence="1">Uncharacterized protein</fullName>
    </submittedName>
</protein>
<dbReference type="Proteomes" id="UP000076858">
    <property type="component" value="Unassembled WGS sequence"/>
</dbReference>
<reference evidence="1 2" key="1">
    <citation type="submission" date="2016-03" db="EMBL/GenBank/DDBJ databases">
        <title>EvidentialGene: Evidence-directed Construction of Genes on Genomes.</title>
        <authorList>
            <person name="Gilbert D.G."/>
            <person name="Choi J.-H."/>
            <person name="Mockaitis K."/>
            <person name="Colbourne J."/>
            <person name="Pfrender M."/>
        </authorList>
    </citation>
    <scope>NUCLEOTIDE SEQUENCE [LARGE SCALE GENOMIC DNA]</scope>
    <source>
        <strain evidence="1 2">Xinb3</strain>
        <tissue evidence="1">Complete organism</tissue>
    </source>
</reference>
<dbReference type="EMBL" id="LRGB01000245">
    <property type="protein sequence ID" value="KZS20112.1"/>
    <property type="molecule type" value="Genomic_DNA"/>
</dbReference>
<gene>
    <name evidence="1" type="ORF">APZ42_013285</name>
</gene>
<keyword evidence="2" id="KW-1185">Reference proteome</keyword>
<accession>A0A162R0D3</accession>
<sequence length="95" mass="11083">MGGFIHRGSSWQGKKKKRNPAEAVLQKWLMQFAADFSGATVYALGCVKTSQKSQDGADLQWRRDDPLRRLLTRSRTQHSIERWVLLYYLCCLYCR</sequence>
<evidence type="ECO:0000313" key="1">
    <source>
        <dbReference type="EMBL" id="KZS20112.1"/>
    </source>
</evidence>
<proteinExistence type="predicted"/>
<evidence type="ECO:0000313" key="2">
    <source>
        <dbReference type="Proteomes" id="UP000076858"/>
    </source>
</evidence>
<dbReference type="AlphaFoldDB" id="A0A162R0D3"/>
<organism evidence="1 2">
    <name type="scientific">Daphnia magna</name>
    <dbReference type="NCBI Taxonomy" id="35525"/>
    <lineage>
        <taxon>Eukaryota</taxon>
        <taxon>Metazoa</taxon>
        <taxon>Ecdysozoa</taxon>
        <taxon>Arthropoda</taxon>
        <taxon>Crustacea</taxon>
        <taxon>Branchiopoda</taxon>
        <taxon>Diplostraca</taxon>
        <taxon>Cladocera</taxon>
        <taxon>Anomopoda</taxon>
        <taxon>Daphniidae</taxon>
        <taxon>Daphnia</taxon>
    </lineage>
</organism>
<name>A0A162R0D3_9CRUS</name>
<comment type="caution">
    <text evidence="1">The sequence shown here is derived from an EMBL/GenBank/DDBJ whole genome shotgun (WGS) entry which is preliminary data.</text>
</comment>